<dbReference type="Pfam" id="PF11799">
    <property type="entry name" value="IMS_C"/>
    <property type="match status" value="1"/>
</dbReference>
<dbReference type="InterPro" id="IPR043502">
    <property type="entry name" value="DNA/RNA_pol_sf"/>
</dbReference>
<evidence type="ECO:0000256" key="3">
    <source>
        <dbReference type="ARBA" id="ARBA00023204"/>
    </source>
</evidence>
<feature type="domain" description="UmuC" evidence="5">
    <location>
        <begin position="8"/>
        <end position="190"/>
    </location>
</feature>
<evidence type="ECO:0000256" key="4">
    <source>
        <dbReference type="ARBA" id="ARBA00023236"/>
    </source>
</evidence>
<dbReference type="CDD" id="cd01700">
    <property type="entry name" value="PolY_Pol_V_umuC"/>
    <property type="match status" value="1"/>
</dbReference>
<dbReference type="GO" id="GO:0003887">
    <property type="term" value="F:DNA-directed DNA polymerase activity"/>
    <property type="evidence" value="ECO:0007669"/>
    <property type="project" value="TreeGrafter"/>
</dbReference>
<dbReference type="Gene3D" id="3.30.1490.100">
    <property type="entry name" value="DNA polymerase, Y-family, little finger domain"/>
    <property type="match status" value="1"/>
</dbReference>
<dbReference type="GO" id="GO:0042276">
    <property type="term" value="P:error-prone translesion synthesis"/>
    <property type="evidence" value="ECO:0007669"/>
    <property type="project" value="TreeGrafter"/>
</dbReference>
<evidence type="ECO:0000259" key="5">
    <source>
        <dbReference type="PROSITE" id="PS50173"/>
    </source>
</evidence>
<dbReference type="InterPro" id="IPR036775">
    <property type="entry name" value="DNA_pol_Y-fam_lit_finger_sf"/>
</dbReference>
<dbReference type="Gene3D" id="3.30.70.270">
    <property type="match status" value="1"/>
</dbReference>
<dbReference type="Pfam" id="PF00817">
    <property type="entry name" value="IMS"/>
    <property type="match status" value="1"/>
</dbReference>
<dbReference type="SUPFAM" id="SSF56672">
    <property type="entry name" value="DNA/RNA polymerases"/>
    <property type="match status" value="1"/>
</dbReference>
<dbReference type="InterPro" id="IPR017961">
    <property type="entry name" value="DNA_pol_Y-fam_little_finger"/>
</dbReference>
<dbReference type="GO" id="GO:0009432">
    <property type="term" value="P:SOS response"/>
    <property type="evidence" value="ECO:0007669"/>
    <property type="project" value="UniProtKB-KW"/>
</dbReference>
<dbReference type="InterPro" id="IPR025188">
    <property type="entry name" value="DUF4113"/>
</dbReference>
<dbReference type="InterPro" id="IPR050116">
    <property type="entry name" value="DNA_polymerase-Y"/>
</dbReference>
<protein>
    <recommendedName>
        <fullName evidence="5">UmuC domain-containing protein</fullName>
    </recommendedName>
</protein>
<evidence type="ECO:0000256" key="1">
    <source>
        <dbReference type="ARBA" id="ARBA00022763"/>
    </source>
</evidence>
<keyword evidence="2" id="KW-0741">SOS mutagenesis</keyword>
<dbReference type="PANTHER" id="PTHR11076:SF34">
    <property type="entry name" value="PROTEIN UMUC"/>
    <property type="match status" value="1"/>
</dbReference>
<reference evidence="6" key="1">
    <citation type="submission" date="2018-05" db="EMBL/GenBank/DDBJ databases">
        <authorList>
            <person name="Lanie J.A."/>
            <person name="Ng W.-L."/>
            <person name="Kazmierczak K.M."/>
            <person name="Andrzejewski T.M."/>
            <person name="Davidsen T.M."/>
            <person name="Wayne K.J."/>
            <person name="Tettelin H."/>
            <person name="Glass J.I."/>
            <person name="Rusch D."/>
            <person name="Podicherti R."/>
            <person name="Tsui H.-C.T."/>
            <person name="Winkler M.E."/>
        </authorList>
    </citation>
    <scope>NUCLEOTIDE SEQUENCE</scope>
</reference>
<dbReference type="EMBL" id="UINC01059551">
    <property type="protein sequence ID" value="SVB83085.1"/>
    <property type="molecule type" value="Genomic_DNA"/>
</dbReference>
<evidence type="ECO:0000313" key="6">
    <source>
        <dbReference type="EMBL" id="SVB83085.1"/>
    </source>
</evidence>
<dbReference type="InterPro" id="IPR043128">
    <property type="entry name" value="Rev_trsase/Diguanyl_cyclase"/>
</dbReference>
<dbReference type="GO" id="GO:0006281">
    <property type="term" value="P:DNA repair"/>
    <property type="evidence" value="ECO:0007669"/>
    <property type="project" value="UniProtKB-KW"/>
</dbReference>
<organism evidence="6">
    <name type="scientific">marine metagenome</name>
    <dbReference type="NCBI Taxonomy" id="408172"/>
    <lineage>
        <taxon>unclassified sequences</taxon>
        <taxon>metagenomes</taxon>
        <taxon>ecological metagenomes</taxon>
    </lineage>
</organism>
<proteinExistence type="predicted"/>
<dbReference type="GO" id="GO:0005829">
    <property type="term" value="C:cytosol"/>
    <property type="evidence" value="ECO:0007669"/>
    <property type="project" value="TreeGrafter"/>
</dbReference>
<evidence type="ECO:0000256" key="2">
    <source>
        <dbReference type="ARBA" id="ARBA00023199"/>
    </source>
</evidence>
<name>A0A382H7H6_9ZZZZ</name>
<dbReference type="PANTHER" id="PTHR11076">
    <property type="entry name" value="DNA REPAIR POLYMERASE UMUC / TRANSFERASE FAMILY MEMBER"/>
    <property type="match status" value="1"/>
</dbReference>
<gene>
    <name evidence="6" type="ORF">METZ01_LOCUS235939</name>
</gene>
<dbReference type="GO" id="GO:0003684">
    <property type="term" value="F:damaged DNA binding"/>
    <property type="evidence" value="ECO:0007669"/>
    <property type="project" value="InterPro"/>
</dbReference>
<dbReference type="InterPro" id="IPR001126">
    <property type="entry name" value="UmuC"/>
</dbReference>
<keyword evidence="3" id="KW-0234">DNA repair</keyword>
<dbReference type="Gene3D" id="3.40.1170.60">
    <property type="match status" value="1"/>
</dbReference>
<keyword evidence="1" id="KW-0227">DNA damage</keyword>
<dbReference type="SUPFAM" id="SSF100879">
    <property type="entry name" value="Lesion bypass DNA polymerase (Y-family), little finger domain"/>
    <property type="match status" value="1"/>
</dbReference>
<keyword evidence="4" id="KW-0742">SOS response</keyword>
<dbReference type="AlphaFoldDB" id="A0A382H7H6"/>
<accession>A0A382H7H6</accession>
<dbReference type="PROSITE" id="PS50173">
    <property type="entry name" value="UMUC"/>
    <property type="match status" value="1"/>
</dbReference>
<sequence>MLYSKNKIALVDCNSFYVSCERLFNPSINKKPVVVLSSNDGCVISRSTEAKILGIKMGEPYFKVKKIVKENDVKIFSTNFALYGDISRRVMKTLKQFSPQMEIYSIDEAFLDLSSVKNENLLEHGYKIRKTILKWTGIPTSIGIATTKTLSKAANYIAKKEKSGVIDLVNSKQIDKLLSEIKINDVWGVGRQLTKFYIKNGINTAYDLKKMHNGWIKKNTNVFGSRTAMELRGFSCVSLEPYEEKRKNCCVSRSFGKKVTKLEDLSEAITTHCLNAAEKIRLDKQTVKKITVFIRTSPFQMKNNYYANSKDIDFPIRTNDSIILVKQALTALESIYKEGYRYQKTGIVLSGLKDANIYNKNLFSTINNDEKRIKLMQAMDHTNIKYGRNALSIAQARLKKKWNIKRQYSSKIDTACFDFLPTVKIA</sequence>
<dbReference type="Pfam" id="PF13438">
    <property type="entry name" value="DUF4113"/>
    <property type="match status" value="1"/>
</dbReference>